<name>A0A7W4Z4T2_9GAMM</name>
<dbReference type="SUPFAM" id="SSF51197">
    <property type="entry name" value="Clavaminate synthase-like"/>
    <property type="match status" value="1"/>
</dbReference>
<dbReference type="InterPro" id="IPR003347">
    <property type="entry name" value="JmjC_dom"/>
</dbReference>
<sequence length="373" mass="41297">MALAGFDRDTFLRDYWQKKPLLIRQGLPNYQCPIDGNDLAGLACEDDAEARLIAGRDTVWQMRNGPFNEDDFNDLPVTDWTLLVQRVDHWVEDIAALAGHFDFLPQWRIEDIMVSYAVSGGGVGPHFDRYDVFLVQGSGRREWRIGQQCDDSDDLMADQPLRLLHEFKECDRYVLEPGDILYIPPGVAHWGTALDDDCITLSVGFRAPSVAQILERWWDTLSSVLSEDQRYRDVEATLAAGNLLTAEHIEQLQALLQPVLNDGELLIQSFGELVTEPAGDYLPQSSPREVPSTDVARALDSRITVYCSDGSNILFSNGMSLRVNAASAPLLADICQCVPGGVLPTTLWTELLKASPEAASFLLSTGALLADAD</sequence>
<keyword evidence="6" id="KW-1185">Reference proteome</keyword>
<dbReference type="Gene3D" id="2.60.120.650">
    <property type="entry name" value="Cupin"/>
    <property type="match status" value="1"/>
</dbReference>
<keyword evidence="2" id="KW-0479">Metal-binding</keyword>
<accession>A0A7W4Z4T2</accession>
<dbReference type="SMART" id="SM00558">
    <property type="entry name" value="JmjC"/>
    <property type="match status" value="1"/>
</dbReference>
<dbReference type="EMBL" id="JACHWY010000001">
    <property type="protein sequence ID" value="MBB3046412.1"/>
    <property type="molecule type" value="Genomic_DNA"/>
</dbReference>
<gene>
    <name evidence="5" type="ORF">FHR99_000648</name>
</gene>
<dbReference type="EC" id="1.14.11.47" evidence="5"/>
<evidence type="ECO:0000256" key="1">
    <source>
        <dbReference type="ARBA" id="ARBA00001954"/>
    </source>
</evidence>
<dbReference type="Pfam" id="PF08007">
    <property type="entry name" value="JmjC_2"/>
    <property type="match status" value="1"/>
</dbReference>
<dbReference type="Proteomes" id="UP000537130">
    <property type="component" value="Unassembled WGS sequence"/>
</dbReference>
<proteinExistence type="predicted"/>
<evidence type="ECO:0000256" key="3">
    <source>
        <dbReference type="ARBA" id="ARBA00023004"/>
    </source>
</evidence>
<dbReference type="GO" id="GO:0046872">
    <property type="term" value="F:metal ion binding"/>
    <property type="evidence" value="ECO:0007669"/>
    <property type="project" value="UniProtKB-KW"/>
</dbReference>
<evidence type="ECO:0000313" key="5">
    <source>
        <dbReference type="EMBL" id="MBB3046412.1"/>
    </source>
</evidence>
<dbReference type="GO" id="GO:0005840">
    <property type="term" value="C:ribosome"/>
    <property type="evidence" value="ECO:0007669"/>
    <property type="project" value="UniProtKB-KW"/>
</dbReference>
<reference evidence="5 6" key="1">
    <citation type="submission" date="2020-08" db="EMBL/GenBank/DDBJ databases">
        <title>Genomic Encyclopedia of Type Strains, Phase III (KMG-III): the genomes of soil and plant-associated and newly described type strains.</title>
        <authorList>
            <person name="Whitman W."/>
        </authorList>
    </citation>
    <scope>NUCLEOTIDE SEQUENCE [LARGE SCALE GENOMIC DNA]</scope>
    <source>
        <strain evidence="5 6">CECT 8654</strain>
    </source>
</reference>
<dbReference type="PROSITE" id="PS51184">
    <property type="entry name" value="JMJC"/>
    <property type="match status" value="1"/>
</dbReference>
<protein>
    <submittedName>
        <fullName evidence="5">50S ribosomal protein L16 3-hydroxylase</fullName>
        <ecNumber evidence="5">1.14.11.47</ecNumber>
    </submittedName>
</protein>
<dbReference type="PANTHER" id="PTHR13096">
    <property type="entry name" value="MINA53 MYC INDUCED NUCLEAR ANTIGEN"/>
    <property type="match status" value="1"/>
</dbReference>
<keyword evidence="3" id="KW-0408">Iron</keyword>
<dbReference type="PANTHER" id="PTHR13096:SF8">
    <property type="entry name" value="RIBOSOMAL OXYGENASE 1"/>
    <property type="match status" value="1"/>
</dbReference>
<dbReference type="InterPro" id="IPR039994">
    <property type="entry name" value="NO66-like"/>
</dbReference>
<evidence type="ECO:0000256" key="2">
    <source>
        <dbReference type="ARBA" id="ARBA00022723"/>
    </source>
</evidence>
<comment type="cofactor">
    <cofactor evidence="1">
        <name>Fe(2+)</name>
        <dbReference type="ChEBI" id="CHEBI:29033"/>
    </cofactor>
</comment>
<evidence type="ECO:0000259" key="4">
    <source>
        <dbReference type="PROSITE" id="PS51184"/>
    </source>
</evidence>
<dbReference type="AlphaFoldDB" id="A0A7W4Z4T2"/>
<feature type="domain" description="JmjC" evidence="4">
    <location>
        <begin position="93"/>
        <end position="222"/>
    </location>
</feature>
<keyword evidence="5" id="KW-0687">Ribonucleoprotein</keyword>
<keyword evidence="5" id="KW-0689">Ribosomal protein</keyword>
<dbReference type="GO" id="GO:0016706">
    <property type="term" value="F:2-oxoglutarate-dependent dioxygenase activity"/>
    <property type="evidence" value="ECO:0007669"/>
    <property type="project" value="TreeGrafter"/>
</dbReference>
<dbReference type="RefSeq" id="WP_183409109.1">
    <property type="nucleotide sequence ID" value="NZ_JACHWY010000001.1"/>
</dbReference>
<organism evidence="5 6">
    <name type="scientific">Litorivivens lipolytica</name>
    <dbReference type="NCBI Taxonomy" id="1524264"/>
    <lineage>
        <taxon>Bacteria</taxon>
        <taxon>Pseudomonadati</taxon>
        <taxon>Pseudomonadota</taxon>
        <taxon>Gammaproteobacteria</taxon>
        <taxon>Litorivivens</taxon>
    </lineage>
</organism>
<keyword evidence="5" id="KW-0560">Oxidoreductase</keyword>
<comment type="caution">
    <text evidence="5">The sequence shown here is derived from an EMBL/GenBank/DDBJ whole genome shotgun (WGS) entry which is preliminary data.</text>
</comment>
<dbReference type="Gene3D" id="3.40.366.30">
    <property type="entry name" value="50S ribosomal protein L16 arginine hydroxylase, Chain A, Domain 2"/>
    <property type="match status" value="1"/>
</dbReference>
<evidence type="ECO:0000313" key="6">
    <source>
        <dbReference type="Proteomes" id="UP000537130"/>
    </source>
</evidence>